<reference evidence="3" key="1">
    <citation type="journal article" date="2004" name="Nature">
        <title>Genome duplication in the teleost fish Tetraodon nigroviridis reveals the early vertebrate proto-karyotype.</title>
        <authorList>
            <person name="Jaillon O."/>
            <person name="Aury J.-M."/>
            <person name="Brunet F."/>
            <person name="Petit J.-L."/>
            <person name="Stange-Thomann N."/>
            <person name="Mauceli E."/>
            <person name="Bouneau L."/>
            <person name="Fischer C."/>
            <person name="Ozouf-Costaz C."/>
            <person name="Bernot A."/>
            <person name="Nicaud S."/>
            <person name="Jaffe D."/>
            <person name="Fisher S."/>
            <person name="Lutfalla G."/>
            <person name="Dossat C."/>
            <person name="Segurens B."/>
            <person name="Dasilva C."/>
            <person name="Salanoubat M."/>
            <person name="Levy M."/>
            <person name="Boudet N."/>
            <person name="Castellano S."/>
            <person name="Anthouard V."/>
            <person name="Jubin C."/>
            <person name="Castelli V."/>
            <person name="Katinka M."/>
            <person name="Vacherie B."/>
            <person name="Biemont C."/>
            <person name="Skalli Z."/>
            <person name="Cattolico L."/>
            <person name="Poulain J."/>
            <person name="De Berardinis V."/>
            <person name="Cruaud C."/>
            <person name="Duprat S."/>
            <person name="Brottier P."/>
            <person name="Coutanceau J.-P."/>
            <person name="Gouzy J."/>
            <person name="Parra G."/>
            <person name="Lardier G."/>
            <person name="Chapple C."/>
            <person name="McKernan K.J."/>
            <person name="McEwan P."/>
            <person name="Bosak S."/>
            <person name="Kellis M."/>
            <person name="Volff J.-N."/>
            <person name="Guigo R."/>
            <person name="Zody M.C."/>
            <person name="Mesirov J."/>
            <person name="Lindblad-Toh K."/>
            <person name="Birren B."/>
            <person name="Nusbaum C."/>
            <person name="Kahn D."/>
            <person name="Robinson-Rechavi M."/>
            <person name="Laudet V."/>
            <person name="Schachter V."/>
            <person name="Quetier F."/>
            <person name="Saurin W."/>
            <person name="Scarpelli C."/>
            <person name="Wincker P."/>
            <person name="Lander E.S."/>
            <person name="Weissenbach J."/>
            <person name="Roest Crollius H."/>
        </authorList>
    </citation>
    <scope>NUCLEOTIDE SEQUENCE [LARGE SCALE GENOMIC DNA]</scope>
</reference>
<dbReference type="Proteomes" id="UP000007303">
    <property type="component" value="Unassembled WGS sequence"/>
</dbReference>
<reference evidence="2" key="3">
    <citation type="submission" date="2025-09" db="UniProtKB">
        <authorList>
            <consortium name="Ensembl"/>
        </authorList>
    </citation>
    <scope>IDENTIFICATION</scope>
</reference>
<proteinExistence type="predicted"/>
<evidence type="ECO:0000313" key="3">
    <source>
        <dbReference type="Proteomes" id="UP000007303"/>
    </source>
</evidence>
<evidence type="ECO:0000256" key="1">
    <source>
        <dbReference type="SAM" id="Phobius"/>
    </source>
</evidence>
<dbReference type="InParanoid" id="H3DQY6"/>
<dbReference type="Ensembl" id="ENSTNIT00000023177.1">
    <property type="protein sequence ID" value="ENSTNIP00000022935.1"/>
    <property type="gene ID" value="ENSTNIG00000019690.1"/>
</dbReference>
<dbReference type="HOGENOM" id="CLU_2819340_0_0_1"/>
<keyword evidence="1" id="KW-1133">Transmembrane helix</keyword>
<accession>H3DQY6</accession>
<feature type="transmembrane region" description="Helical" evidence="1">
    <location>
        <begin position="38"/>
        <end position="58"/>
    </location>
</feature>
<sequence length="67" mass="7470">TRRRWPSSGARTTACTKLTPPVCGEPSVPEVRGQVDTFPRVLICCLFLRFLISALLFFMSSIKLLKG</sequence>
<name>H3DQY6_TETNG</name>
<dbReference type="AlphaFoldDB" id="H3DQY6"/>
<keyword evidence="3" id="KW-1185">Reference proteome</keyword>
<keyword evidence="1" id="KW-0812">Transmembrane</keyword>
<reference evidence="2" key="2">
    <citation type="submission" date="2025-08" db="UniProtKB">
        <authorList>
            <consortium name="Ensembl"/>
        </authorList>
    </citation>
    <scope>IDENTIFICATION</scope>
</reference>
<keyword evidence="1" id="KW-0472">Membrane</keyword>
<evidence type="ECO:0000313" key="2">
    <source>
        <dbReference type="Ensembl" id="ENSTNIP00000022935.1"/>
    </source>
</evidence>
<protein>
    <submittedName>
        <fullName evidence="2">Uncharacterized protein</fullName>
    </submittedName>
</protein>
<organism evidence="2 3">
    <name type="scientific">Tetraodon nigroviridis</name>
    <name type="common">Spotted green pufferfish</name>
    <name type="synonym">Chelonodon nigroviridis</name>
    <dbReference type="NCBI Taxonomy" id="99883"/>
    <lineage>
        <taxon>Eukaryota</taxon>
        <taxon>Metazoa</taxon>
        <taxon>Chordata</taxon>
        <taxon>Craniata</taxon>
        <taxon>Vertebrata</taxon>
        <taxon>Euteleostomi</taxon>
        <taxon>Actinopterygii</taxon>
        <taxon>Neopterygii</taxon>
        <taxon>Teleostei</taxon>
        <taxon>Neoteleostei</taxon>
        <taxon>Acanthomorphata</taxon>
        <taxon>Eupercaria</taxon>
        <taxon>Tetraodontiformes</taxon>
        <taxon>Tetradontoidea</taxon>
        <taxon>Tetraodontidae</taxon>
        <taxon>Tetraodon</taxon>
    </lineage>
</organism>